<evidence type="ECO:0000259" key="4">
    <source>
        <dbReference type="SMART" id="SM00478"/>
    </source>
</evidence>
<organism evidence="5 6">
    <name type="scientific">Asanoa ferruginea</name>
    <dbReference type="NCBI Taxonomy" id="53367"/>
    <lineage>
        <taxon>Bacteria</taxon>
        <taxon>Bacillati</taxon>
        <taxon>Actinomycetota</taxon>
        <taxon>Actinomycetes</taxon>
        <taxon>Micromonosporales</taxon>
        <taxon>Micromonosporaceae</taxon>
        <taxon>Asanoa</taxon>
    </lineage>
</organism>
<dbReference type="SMART" id="SM00478">
    <property type="entry name" value="ENDO3c"/>
    <property type="match status" value="1"/>
</dbReference>
<dbReference type="AlphaFoldDB" id="A0A3D9ZC17"/>
<dbReference type="InterPro" id="IPR003265">
    <property type="entry name" value="HhH-GPD_domain"/>
</dbReference>
<dbReference type="RefSeq" id="WP_116066294.1">
    <property type="nucleotide sequence ID" value="NZ_BONB01000074.1"/>
</dbReference>
<dbReference type="EC" id="4.2.99.18" evidence="2"/>
<dbReference type="OrthoDB" id="9811249at2"/>
<evidence type="ECO:0000256" key="3">
    <source>
        <dbReference type="ARBA" id="ARBA00044632"/>
    </source>
</evidence>
<dbReference type="InterPro" id="IPR011257">
    <property type="entry name" value="DNA_glycosylase"/>
</dbReference>
<accession>A0A3D9ZC17</accession>
<dbReference type="Gene3D" id="1.10.340.30">
    <property type="entry name" value="Hypothetical protein, domain 2"/>
    <property type="match status" value="1"/>
</dbReference>
<gene>
    <name evidence="5" type="ORF">DFJ67_0427</name>
</gene>
<evidence type="ECO:0000256" key="2">
    <source>
        <dbReference type="ARBA" id="ARBA00012720"/>
    </source>
</evidence>
<dbReference type="GO" id="GO:0034039">
    <property type="term" value="F:8-oxo-7,8-dihydroguanine DNA N-glycosylase activity"/>
    <property type="evidence" value="ECO:0007669"/>
    <property type="project" value="TreeGrafter"/>
</dbReference>
<sequence>MTPSVVHRAVLTAAPPYDFALSVRALEGFGPMAGEHRVADGCVRRAFAHPDPAKAAAGAAVVAQVDAGPTGGVRLAVLAAAPLTAAEAAAVEQAVAGWLGLADDLRGFHAIADADPAMAPVLRVARGLHQVRFPSLSEATIYFTLTQRSTQWFAGARRRRMAAELGPSLVVDDVVYRSFPSLEVVAGLDDETLRGYAGNAQRAARVREVAAGVAGLGETWLRVAPYCDARTALLALPGVGPFTANALLLRGLGRPDEVPLEMRQFRLTAEQVYGTPPPTPAELRARYGPHIGWWSYITRTAAAWREGPEEVQAVREMVRSSPSPGS</sequence>
<proteinExistence type="inferred from homology"/>
<comment type="catalytic activity">
    <reaction evidence="3">
        <text>2'-deoxyribonucleotide-(2'-deoxyribose 5'-phosphate)-2'-deoxyribonucleotide-DNA = a 3'-end 2'-deoxyribonucleotide-(2,3-dehydro-2,3-deoxyribose 5'-phosphate)-DNA + a 5'-end 5'-phospho-2'-deoxyribonucleoside-DNA + H(+)</text>
        <dbReference type="Rhea" id="RHEA:66592"/>
        <dbReference type="Rhea" id="RHEA-COMP:13180"/>
        <dbReference type="Rhea" id="RHEA-COMP:16897"/>
        <dbReference type="Rhea" id="RHEA-COMP:17067"/>
        <dbReference type="ChEBI" id="CHEBI:15378"/>
        <dbReference type="ChEBI" id="CHEBI:136412"/>
        <dbReference type="ChEBI" id="CHEBI:157695"/>
        <dbReference type="ChEBI" id="CHEBI:167181"/>
        <dbReference type="EC" id="4.2.99.18"/>
    </reaction>
</comment>
<evidence type="ECO:0000313" key="6">
    <source>
        <dbReference type="Proteomes" id="UP000256913"/>
    </source>
</evidence>
<dbReference type="SUPFAM" id="SSF48150">
    <property type="entry name" value="DNA-glycosylase"/>
    <property type="match status" value="1"/>
</dbReference>
<dbReference type="EMBL" id="QUMQ01000001">
    <property type="protein sequence ID" value="REF94489.1"/>
    <property type="molecule type" value="Genomic_DNA"/>
</dbReference>
<comment type="similarity">
    <text evidence="1">Belongs to the type-1 OGG1 family.</text>
</comment>
<evidence type="ECO:0000313" key="5">
    <source>
        <dbReference type="EMBL" id="REF94489.1"/>
    </source>
</evidence>
<feature type="domain" description="HhH-GPD" evidence="4">
    <location>
        <begin position="145"/>
        <end position="307"/>
    </location>
</feature>
<dbReference type="GO" id="GO:0140078">
    <property type="term" value="F:class I DNA-(apurinic or apyrimidinic site) endonuclease activity"/>
    <property type="evidence" value="ECO:0007669"/>
    <property type="project" value="UniProtKB-EC"/>
</dbReference>
<evidence type="ECO:0000256" key="1">
    <source>
        <dbReference type="ARBA" id="ARBA00010679"/>
    </source>
</evidence>
<dbReference type="Proteomes" id="UP000256913">
    <property type="component" value="Unassembled WGS sequence"/>
</dbReference>
<keyword evidence="6" id="KW-1185">Reference proteome</keyword>
<name>A0A3D9ZC17_9ACTN</name>
<dbReference type="GO" id="GO:0006285">
    <property type="term" value="P:base-excision repair, AP site formation"/>
    <property type="evidence" value="ECO:0007669"/>
    <property type="project" value="TreeGrafter"/>
</dbReference>
<dbReference type="PANTHER" id="PTHR10242:SF2">
    <property type="entry name" value="N-GLYCOSYLASE_DNA LYASE"/>
    <property type="match status" value="1"/>
</dbReference>
<dbReference type="InterPro" id="IPR052054">
    <property type="entry name" value="Oxidative_DNA_repair_enzyme"/>
</dbReference>
<protein>
    <recommendedName>
        <fullName evidence="2">DNA-(apurinic or apyrimidinic site) lyase</fullName>
        <ecNumber evidence="2">4.2.99.18</ecNumber>
    </recommendedName>
</protein>
<comment type="caution">
    <text evidence="5">The sequence shown here is derived from an EMBL/GenBank/DDBJ whole genome shotgun (WGS) entry which is preliminary data.</text>
</comment>
<dbReference type="PANTHER" id="PTHR10242">
    <property type="entry name" value="8-OXOGUANINE DNA GLYCOSYLASE"/>
    <property type="match status" value="1"/>
</dbReference>
<reference evidence="5 6" key="1">
    <citation type="submission" date="2018-08" db="EMBL/GenBank/DDBJ databases">
        <title>Sequencing the genomes of 1000 actinobacteria strains.</title>
        <authorList>
            <person name="Klenk H.-P."/>
        </authorList>
    </citation>
    <scope>NUCLEOTIDE SEQUENCE [LARGE SCALE GENOMIC DNA]</scope>
    <source>
        <strain evidence="5 6">DSM 44099</strain>
    </source>
</reference>